<evidence type="ECO:0000313" key="1">
    <source>
        <dbReference type="EMBL" id="KVE28869.1"/>
    </source>
</evidence>
<gene>
    <name evidence="1" type="ORF">WS67_09255</name>
</gene>
<keyword evidence="2" id="KW-1185">Reference proteome</keyword>
<name>A0A118DPX6_9BURK</name>
<protein>
    <submittedName>
        <fullName evidence="1">Uncharacterized protein</fullName>
    </submittedName>
</protein>
<dbReference type="Proteomes" id="UP000062788">
    <property type="component" value="Unassembled WGS sequence"/>
</dbReference>
<organism evidence="1 2">
    <name type="scientific">Burkholderia singularis</name>
    <dbReference type="NCBI Taxonomy" id="1503053"/>
    <lineage>
        <taxon>Bacteria</taxon>
        <taxon>Pseudomonadati</taxon>
        <taxon>Pseudomonadota</taxon>
        <taxon>Betaproteobacteria</taxon>
        <taxon>Burkholderiales</taxon>
        <taxon>Burkholderiaceae</taxon>
        <taxon>Burkholderia</taxon>
        <taxon>pseudomallei group</taxon>
    </lineage>
</organism>
<sequence>MAARFRTAIADTDNSNGYVLAANGLINTTLSQFTFVIGVTSITDGLIPMSDLYSLRILSDGDSTTTACNGVADCKVHQEFVYNVITDQAMLYMVSWLLNYTAGGQACPTGWFSDGATDCMKVSDIQSVPVVSAPQLGKLTMLGGVTPSGNITVSISIDAPGGAQTYSVTAPDDLKLATVWRKSSFNVYGQDSGPSGGAEFNPGSFLVTTVQVIDGTSTAPACLQQPIGSFTWTGNNLTLQGCKAFSFNGLPAIQFVESN</sequence>
<dbReference type="EMBL" id="LOWA01000018">
    <property type="protein sequence ID" value="KVE28869.1"/>
    <property type="molecule type" value="Genomic_DNA"/>
</dbReference>
<comment type="caution">
    <text evidence="1">The sequence shown here is derived from an EMBL/GenBank/DDBJ whole genome shotgun (WGS) entry which is preliminary data.</text>
</comment>
<proteinExistence type="predicted"/>
<evidence type="ECO:0000313" key="2">
    <source>
        <dbReference type="Proteomes" id="UP000062788"/>
    </source>
</evidence>
<dbReference type="AlphaFoldDB" id="A0A118DPX6"/>
<reference evidence="1 2" key="1">
    <citation type="submission" date="2015-11" db="EMBL/GenBank/DDBJ databases">
        <title>Expanding the genomic diversity of Burkholderia species for the development of highly accurate diagnostics.</title>
        <authorList>
            <person name="Sahl J."/>
            <person name="Keim P."/>
            <person name="Wagner D."/>
        </authorList>
    </citation>
    <scope>NUCLEOTIDE SEQUENCE [LARGE SCALE GENOMIC DNA]</scope>
    <source>
        <strain evidence="1 2">TSV85</strain>
    </source>
</reference>
<accession>A0A118DPX6</accession>